<dbReference type="KEGG" id="nmes:H9L09_13175"/>
<feature type="transmembrane region" description="Helical" evidence="1">
    <location>
        <begin position="82"/>
        <end position="108"/>
    </location>
</feature>
<evidence type="ECO:0008006" key="4">
    <source>
        <dbReference type="Google" id="ProtNLM"/>
    </source>
</evidence>
<accession>A0A7G9R7F6</accession>
<sequence length="218" mass="22630">MRQDLIPLSASALVVGAMCLVLGSALSPIDGGGTADTIRAVQEQGGRWLAMAVMYFCASVALTLGLPALLSVFVDRGRRLGALAVAVFSVGVLGTTGFAMLLVFYRALVESASISESSLDRAIGDLGLSVFLNGWVGSFYLGVLLLGIALLVARRTPRWSSLLLFAFVLGLPLGSALGKVGSVVQVMLLAVSFTAIAIAAVQQSQEKVVTSPARSHAY</sequence>
<keyword evidence="1" id="KW-0472">Membrane</keyword>
<gene>
    <name evidence="2" type="ORF">H9L09_13175</name>
</gene>
<protein>
    <recommendedName>
        <fullName evidence="4">DUF4386 family protein</fullName>
    </recommendedName>
</protein>
<proteinExistence type="predicted"/>
<dbReference type="Proteomes" id="UP000515947">
    <property type="component" value="Chromosome"/>
</dbReference>
<feature type="transmembrane region" description="Helical" evidence="1">
    <location>
        <begin position="183"/>
        <end position="201"/>
    </location>
</feature>
<feature type="transmembrane region" description="Helical" evidence="1">
    <location>
        <begin position="128"/>
        <end position="152"/>
    </location>
</feature>
<keyword evidence="1" id="KW-0812">Transmembrane</keyword>
<dbReference type="EMBL" id="CP060713">
    <property type="protein sequence ID" value="QNN51531.1"/>
    <property type="molecule type" value="Genomic_DNA"/>
</dbReference>
<feature type="transmembrane region" description="Helical" evidence="1">
    <location>
        <begin position="159"/>
        <end position="177"/>
    </location>
</feature>
<reference evidence="2 3" key="1">
    <citation type="submission" date="2020-08" db="EMBL/GenBank/DDBJ databases">
        <title>Genome sequence of Nocardioides mesophilus KACC 16243T.</title>
        <authorList>
            <person name="Hyun D.-W."/>
            <person name="Bae J.-W."/>
        </authorList>
    </citation>
    <scope>NUCLEOTIDE SEQUENCE [LARGE SCALE GENOMIC DNA]</scope>
    <source>
        <strain evidence="2 3">KACC 16243</strain>
    </source>
</reference>
<dbReference type="RefSeq" id="WP_187577367.1">
    <property type="nucleotide sequence ID" value="NZ_CP060713.1"/>
</dbReference>
<evidence type="ECO:0000256" key="1">
    <source>
        <dbReference type="SAM" id="Phobius"/>
    </source>
</evidence>
<keyword evidence="3" id="KW-1185">Reference proteome</keyword>
<keyword evidence="1" id="KW-1133">Transmembrane helix</keyword>
<organism evidence="2 3">
    <name type="scientific">Nocardioides mesophilus</name>
    <dbReference type="NCBI Taxonomy" id="433659"/>
    <lineage>
        <taxon>Bacteria</taxon>
        <taxon>Bacillati</taxon>
        <taxon>Actinomycetota</taxon>
        <taxon>Actinomycetes</taxon>
        <taxon>Propionibacteriales</taxon>
        <taxon>Nocardioidaceae</taxon>
        <taxon>Nocardioides</taxon>
    </lineage>
</organism>
<name>A0A7G9R7F6_9ACTN</name>
<evidence type="ECO:0000313" key="3">
    <source>
        <dbReference type="Proteomes" id="UP000515947"/>
    </source>
</evidence>
<feature type="transmembrane region" description="Helical" evidence="1">
    <location>
        <begin position="47"/>
        <end position="70"/>
    </location>
</feature>
<dbReference type="AlphaFoldDB" id="A0A7G9R7F6"/>
<evidence type="ECO:0000313" key="2">
    <source>
        <dbReference type="EMBL" id="QNN51531.1"/>
    </source>
</evidence>